<dbReference type="SUPFAM" id="SSF48065">
    <property type="entry name" value="DBL homology domain (DH-domain)"/>
    <property type="match status" value="1"/>
</dbReference>
<keyword evidence="4" id="KW-0479">Metal-binding</keyword>
<protein>
    <recommendedName>
        <fullName evidence="6">DH domain-containing protein</fullName>
    </recommendedName>
</protein>
<dbReference type="Proteomes" id="UP000215902">
    <property type="component" value="Unassembled WGS sequence"/>
</dbReference>
<organism evidence="7 8">
    <name type="scientific">Macrostomum lignano</name>
    <dbReference type="NCBI Taxonomy" id="282301"/>
    <lineage>
        <taxon>Eukaryota</taxon>
        <taxon>Metazoa</taxon>
        <taxon>Spiralia</taxon>
        <taxon>Lophotrochozoa</taxon>
        <taxon>Platyhelminthes</taxon>
        <taxon>Rhabditophora</taxon>
        <taxon>Macrostomorpha</taxon>
        <taxon>Macrostomida</taxon>
        <taxon>Macrostomidae</taxon>
        <taxon>Macrostomum</taxon>
    </lineage>
</organism>
<dbReference type="GO" id="GO:0008270">
    <property type="term" value="F:zinc ion binding"/>
    <property type="evidence" value="ECO:0007669"/>
    <property type="project" value="UniProtKB-KW"/>
</dbReference>
<dbReference type="Gene3D" id="1.20.900.10">
    <property type="entry name" value="Dbl homology (DH) domain"/>
    <property type="match status" value="1"/>
</dbReference>
<keyword evidence="4" id="KW-0863">Zinc-finger</keyword>
<feature type="region of interest" description="Disordered" evidence="5">
    <location>
        <begin position="344"/>
        <end position="427"/>
    </location>
</feature>
<evidence type="ECO:0000256" key="2">
    <source>
        <dbReference type="ARBA" id="ARBA00022490"/>
    </source>
</evidence>
<dbReference type="GO" id="GO:0005085">
    <property type="term" value="F:guanyl-nucleotide exchange factor activity"/>
    <property type="evidence" value="ECO:0007669"/>
    <property type="project" value="InterPro"/>
</dbReference>
<reference evidence="7 8" key="1">
    <citation type="submission" date="2017-06" db="EMBL/GenBank/DDBJ databases">
        <title>A platform for efficient transgenesis in Macrostomum lignano, a flatworm model organism for stem cell research.</title>
        <authorList>
            <person name="Berezikov E."/>
        </authorList>
    </citation>
    <scope>NUCLEOTIDE SEQUENCE [LARGE SCALE GENOMIC DNA]</scope>
    <source>
        <strain evidence="7">DV1</strain>
        <tissue evidence="7">Whole organism</tissue>
    </source>
</reference>
<dbReference type="Gene3D" id="2.30.29.30">
    <property type="entry name" value="Pleckstrin-homology domain (PH domain)/Phosphotyrosine-binding domain (PTB)"/>
    <property type="match status" value="1"/>
</dbReference>
<evidence type="ECO:0000256" key="1">
    <source>
        <dbReference type="ARBA" id="ARBA00004496"/>
    </source>
</evidence>
<dbReference type="Pfam" id="PF17838">
    <property type="entry name" value="PH_16"/>
    <property type="match status" value="1"/>
</dbReference>
<evidence type="ECO:0000313" key="7">
    <source>
        <dbReference type="EMBL" id="PAA91145.1"/>
    </source>
</evidence>
<dbReference type="InterPro" id="IPR041020">
    <property type="entry name" value="PH_16"/>
</dbReference>
<feature type="region of interest" description="Disordered" evidence="5">
    <location>
        <begin position="1189"/>
        <end position="1273"/>
    </location>
</feature>
<comment type="subcellular location">
    <subcellularLocation>
        <location evidence="1">Cytoplasm</location>
    </subcellularLocation>
</comment>
<keyword evidence="2" id="KW-0963">Cytoplasm</keyword>
<keyword evidence="8" id="KW-1185">Reference proteome</keyword>
<feature type="region of interest" description="Disordered" evidence="5">
    <location>
        <begin position="1144"/>
        <end position="1170"/>
    </location>
</feature>
<dbReference type="InterPro" id="IPR051632">
    <property type="entry name" value="Rho_GEF"/>
</dbReference>
<dbReference type="SMART" id="SM00325">
    <property type="entry name" value="RhoGEF"/>
    <property type="match status" value="1"/>
</dbReference>
<accession>A0A267GYR2</accession>
<keyword evidence="4" id="KW-0862">Zinc</keyword>
<evidence type="ECO:0000256" key="5">
    <source>
        <dbReference type="SAM" id="MobiDB-lite"/>
    </source>
</evidence>
<dbReference type="InterPro" id="IPR011993">
    <property type="entry name" value="PH-like_dom_sf"/>
</dbReference>
<evidence type="ECO:0000256" key="3">
    <source>
        <dbReference type="ARBA" id="ARBA00022553"/>
    </source>
</evidence>
<dbReference type="Pfam" id="PF00621">
    <property type="entry name" value="RhoGEF"/>
    <property type="match status" value="1"/>
</dbReference>
<evidence type="ECO:0000256" key="4">
    <source>
        <dbReference type="ARBA" id="ARBA00022771"/>
    </source>
</evidence>
<dbReference type="OrthoDB" id="28045at2759"/>
<feature type="compositionally biased region" description="Low complexity" evidence="5">
    <location>
        <begin position="1152"/>
        <end position="1170"/>
    </location>
</feature>
<dbReference type="GO" id="GO:0035023">
    <property type="term" value="P:regulation of Rho protein signal transduction"/>
    <property type="evidence" value="ECO:0007669"/>
    <property type="project" value="TreeGrafter"/>
</dbReference>
<feature type="compositionally biased region" description="Low complexity" evidence="5">
    <location>
        <begin position="631"/>
        <end position="647"/>
    </location>
</feature>
<proteinExistence type="predicted"/>
<feature type="compositionally biased region" description="Polar residues" evidence="5">
    <location>
        <begin position="1408"/>
        <end position="1421"/>
    </location>
</feature>
<feature type="region of interest" description="Disordered" evidence="5">
    <location>
        <begin position="594"/>
        <end position="649"/>
    </location>
</feature>
<feature type="domain" description="DH" evidence="6">
    <location>
        <begin position="685"/>
        <end position="891"/>
    </location>
</feature>
<dbReference type="SUPFAM" id="SSF50729">
    <property type="entry name" value="PH domain-like"/>
    <property type="match status" value="1"/>
</dbReference>
<dbReference type="GO" id="GO:0005737">
    <property type="term" value="C:cytoplasm"/>
    <property type="evidence" value="ECO:0007669"/>
    <property type="project" value="UniProtKB-SubCell"/>
</dbReference>
<dbReference type="InterPro" id="IPR000219">
    <property type="entry name" value="DH_dom"/>
</dbReference>
<keyword evidence="3" id="KW-0597">Phosphoprotein</keyword>
<dbReference type="InterPro" id="IPR035899">
    <property type="entry name" value="DBL_dom_sf"/>
</dbReference>
<name>A0A267GYR2_9PLAT</name>
<dbReference type="PANTHER" id="PTHR13944">
    <property type="entry name" value="AGAP007712-PA"/>
    <property type="match status" value="1"/>
</dbReference>
<evidence type="ECO:0000259" key="6">
    <source>
        <dbReference type="PROSITE" id="PS50010"/>
    </source>
</evidence>
<comment type="caution">
    <text evidence="7">The sequence shown here is derived from an EMBL/GenBank/DDBJ whole genome shotgun (WGS) entry which is preliminary data.</text>
</comment>
<feature type="compositionally biased region" description="Basic and acidic residues" evidence="5">
    <location>
        <begin position="1218"/>
        <end position="1227"/>
    </location>
</feature>
<dbReference type="STRING" id="282301.A0A267GYR2"/>
<evidence type="ECO:0000313" key="8">
    <source>
        <dbReference type="Proteomes" id="UP000215902"/>
    </source>
</evidence>
<dbReference type="PANTHER" id="PTHR13944:SF21">
    <property type="entry name" value="CYSTS, ISOFORM C"/>
    <property type="match status" value="1"/>
</dbReference>
<sequence length="1439" mass="156214">MQKSGGENGNSSSFWSFFKPNQEAAAAAKPSAALAEAEEVTLVPKAAKVHGGDPVLILLPDGGRSVSADCRYCLVYEGTNRRHLASCELAPDRRALFSRVPEHDAPETVRLSLHRLAPTPSSSAQPLLSNLEFSFVPDPMTAVAAAIAAAFPSVPSELAELSACASASAAADCDRQLSDALSRLGDENFNRVENFAGLQSSATALYWLAERGWLDSFADLATRRRDGQSMLDTWLSAGEDGGKRLRQALLSDSRCPRAALGSPDRLRLWLRAVASACSRRRRRRRPPGPEDAVVRVASWVTPTAAPLVVMTTNLAKSSTASLEQDLALFPGLEASHAREHFHRYGSDSDYDEDAPRETACVQTETGKSMEDLQQPQKRPFDEVKEAASNPETLLHGSRSPACNNYPSSPLTSPSPLPSPSPSPAPAVCVDTVDSATSKSVKSATSALALSASARSISTPSLFGDLNSEQQQGRKKRRSFLSRLGSSYRMKHKQQQHQQQHLAVPQTPGDHDWVLVSSGRCAVCEAEDGAGCRLRCRVCQLTVHSADQCRGRVVACLPAIAETPQQGASAAAPAAATAAVKPEVALAVELFKKKKHRTAATSPTPQSQPPLSPQSPAAATLGQSPETPTLGSSPVTTAAPASPTPSSAESLADLDALTREAASRNDSWANAQEKKLLKQCGEKLVRRCNFVYELVSTEINHLRNIRAMQVVFREPLRRLPPSAAISAAEIEALFPQLDLLERLHSGLLADLRRCEPPAVLTKATLPPAADWAGLAGLGAALRRHLSGPAGTDWLTAYGGFCFEHTVTLQPGLAALTARSAGFANALRDCERSPQAGRKTLLDHYLTVTQRLSKYKTLLPQIAECCQLVAPVDADMAAACADLDSLLQAVNDQVERRHNEHVLGQVAANFQPDQGISAQQHLAGRRLIHSGRLQVRHQEAKVPAVASFGLLLNDSLLLLQELAGGRFAPLSGPAIAGCACLPLMRFAETDAIVRENEGSKPTFFIVVKRPEPKLISVACLSQEDRDKWLRLINKVRDSNPHADERAQEAARRLRQKSAASADLLASMERRDRELQALLNEKTQLWHQLLLLWGCQKQQQQQENSVADVAAAADPDCQPERLCREALSELGRLRRFVRSCQEVSGSLEDADAEADSASLKRSSSSAEEKSAAAISLPKRADTFSGYDAAMTRRPAKRMTSSAAGTLPPGAVLTAEPAGIALREKDKEPKSRRPSMFEMFRRQRDQPTPPPPQPVLSEDPADSVVEPAASPMTPTVQLPDADGLEAIGRLQALVSAMTAALLSERSRLAGRVQTEAELRQEVLSLKSSREHEAYRSQDCILETIRLQRAQLDQERAKFRDERRRETAKIDVRREDADRREEKLRLREEELEHAEARLDEERQLLALKAEQLRAQQSQQEATQSGALSLKSRATAAKRNGETLE</sequence>
<feature type="region of interest" description="Disordered" evidence="5">
    <location>
        <begin position="1407"/>
        <end position="1439"/>
    </location>
</feature>
<dbReference type="EMBL" id="NIVC01000094">
    <property type="protein sequence ID" value="PAA91145.1"/>
    <property type="molecule type" value="Genomic_DNA"/>
</dbReference>
<dbReference type="PROSITE" id="PS50010">
    <property type="entry name" value="DH_2"/>
    <property type="match status" value="1"/>
</dbReference>
<feature type="compositionally biased region" description="Polar residues" evidence="5">
    <location>
        <begin position="360"/>
        <end position="376"/>
    </location>
</feature>
<feature type="compositionally biased region" description="Pro residues" evidence="5">
    <location>
        <begin position="412"/>
        <end position="424"/>
    </location>
</feature>
<feature type="region of interest" description="Disordered" evidence="5">
    <location>
        <begin position="458"/>
        <end position="477"/>
    </location>
</feature>
<gene>
    <name evidence="7" type="ORF">BOX15_Mlig015431g3</name>
</gene>
<feature type="compositionally biased region" description="Polar residues" evidence="5">
    <location>
        <begin position="621"/>
        <end position="630"/>
    </location>
</feature>